<dbReference type="OrthoDB" id="5770000at2"/>
<accession>A0A0E2YZ34</accession>
<name>A0A0E2YZ34_9GAMM</name>
<evidence type="ECO:0000313" key="2">
    <source>
        <dbReference type="EMBL" id="KFI18191.1"/>
    </source>
</evidence>
<gene>
    <name evidence="2" type="ORF">IB75_15985</name>
</gene>
<comment type="caution">
    <text evidence="2">The sequence shown here is derived from an EMBL/GenBank/DDBJ whole genome shotgun (WGS) entry which is preliminary data.</text>
</comment>
<dbReference type="HOGENOM" id="CLU_1968236_0_0_6"/>
<dbReference type="EMBL" id="JPGN01000087">
    <property type="protein sequence ID" value="KFI18191.1"/>
    <property type="molecule type" value="Genomic_DNA"/>
</dbReference>
<dbReference type="Proteomes" id="UP000028839">
    <property type="component" value="Unassembled WGS sequence"/>
</dbReference>
<dbReference type="AlphaFoldDB" id="A0A0E2YZ34"/>
<evidence type="ECO:0000256" key="1">
    <source>
        <dbReference type="SAM" id="SignalP"/>
    </source>
</evidence>
<protein>
    <submittedName>
        <fullName evidence="2">Uncharacterized protein</fullName>
    </submittedName>
</protein>
<evidence type="ECO:0000313" key="3">
    <source>
        <dbReference type="Proteomes" id="UP000028839"/>
    </source>
</evidence>
<keyword evidence="1" id="KW-0732">Signal</keyword>
<proteinExistence type="predicted"/>
<feature type="signal peptide" evidence="1">
    <location>
        <begin position="1"/>
        <end position="19"/>
    </location>
</feature>
<feature type="chain" id="PRO_5002407779" evidence="1">
    <location>
        <begin position="20"/>
        <end position="127"/>
    </location>
</feature>
<organism evidence="2 3">
    <name type="scientific">Nitrosococcus oceani C-27</name>
    <dbReference type="NCBI Taxonomy" id="314279"/>
    <lineage>
        <taxon>Bacteria</taxon>
        <taxon>Pseudomonadati</taxon>
        <taxon>Pseudomonadota</taxon>
        <taxon>Gammaproteobacteria</taxon>
        <taxon>Chromatiales</taxon>
        <taxon>Chromatiaceae</taxon>
        <taxon>Nitrosococcus</taxon>
    </lineage>
</organism>
<reference evidence="2 3" key="1">
    <citation type="submission" date="2014-07" db="EMBL/GenBank/DDBJ databases">
        <title>Comparative analysis of Nitrosococcus oceani genome inventories of strains from Pacific and Atlantic gyres.</title>
        <authorList>
            <person name="Lim C.K."/>
            <person name="Wang L."/>
            <person name="Sayavedra-Soto L.A."/>
            <person name="Klotz M.G."/>
        </authorList>
    </citation>
    <scope>NUCLEOTIDE SEQUENCE [LARGE SCALE GENOMIC DNA]</scope>
    <source>
        <strain evidence="2 3">C-27</strain>
    </source>
</reference>
<sequence>MKLRWLVLAPLLFSTASLSDMLEDRGIVQWDVDSRNYLECSEKNMFLRILCEPVEFIGNMGARWPINILEEGGFSAIDWGHTAGDKVPVLGHILGGAVGLGVGAFKGVGEGFIYSFPAVIEKPGIID</sequence>